<dbReference type="GeneID" id="93609896"/>
<keyword evidence="2" id="KW-1185">Reference proteome</keyword>
<dbReference type="AlphaFoldDB" id="I1BPU0"/>
<evidence type="ECO:0000313" key="1">
    <source>
        <dbReference type="EMBL" id="EIE78220.1"/>
    </source>
</evidence>
<dbReference type="VEuPathDB" id="FungiDB:RO3G_02924"/>
<dbReference type="EMBL" id="CH476733">
    <property type="protein sequence ID" value="EIE78220.1"/>
    <property type="molecule type" value="Genomic_DNA"/>
</dbReference>
<proteinExistence type="predicted"/>
<gene>
    <name evidence="1" type="ORF">RO3G_02924</name>
</gene>
<name>I1BPU0_RHIO9</name>
<evidence type="ECO:0000313" key="2">
    <source>
        <dbReference type="Proteomes" id="UP000009138"/>
    </source>
</evidence>
<dbReference type="Proteomes" id="UP000009138">
    <property type="component" value="Unassembled WGS sequence"/>
</dbReference>
<dbReference type="InParanoid" id="I1BPU0"/>
<protein>
    <submittedName>
        <fullName evidence="1">Uncharacterized protein</fullName>
    </submittedName>
</protein>
<dbReference type="RefSeq" id="XP_067513616.1">
    <property type="nucleotide sequence ID" value="XM_067657515.1"/>
</dbReference>
<sequence length="94" mass="10968">MRNLGYRYVCFVRILDFKRRVVTLVSPKHHGHNVQPTDGLSKEASANDTFDTPQVFFSTTGHEKSWRNKRRLVTFVMSMRMESGTEPFRKGFSL</sequence>
<accession>I1BPU0</accession>
<organism evidence="1 2">
    <name type="scientific">Rhizopus delemar (strain RA 99-880 / ATCC MYA-4621 / FGSC 9543 / NRRL 43880)</name>
    <name type="common">Mucormycosis agent</name>
    <name type="synonym">Rhizopus arrhizus var. delemar</name>
    <dbReference type="NCBI Taxonomy" id="246409"/>
    <lineage>
        <taxon>Eukaryota</taxon>
        <taxon>Fungi</taxon>
        <taxon>Fungi incertae sedis</taxon>
        <taxon>Mucoromycota</taxon>
        <taxon>Mucoromycotina</taxon>
        <taxon>Mucoromycetes</taxon>
        <taxon>Mucorales</taxon>
        <taxon>Mucorineae</taxon>
        <taxon>Rhizopodaceae</taxon>
        <taxon>Rhizopus</taxon>
    </lineage>
</organism>
<reference evidence="1 2" key="1">
    <citation type="journal article" date="2009" name="PLoS Genet.">
        <title>Genomic analysis of the basal lineage fungus Rhizopus oryzae reveals a whole-genome duplication.</title>
        <authorList>
            <person name="Ma L.-J."/>
            <person name="Ibrahim A.S."/>
            <person name="Skory C."/>
            <person name="Grabherr M.G."/>
            <person name="Burger G."/>
            <person name="Butler M."/>
            <person name="Elias M."/>
            <person name="Idnurm A."/>
            <person name="Lang B.F."/>
            <person name="Sone T."/>
            <person name="Abe A."/>
            <person name="Calvo S.E."/>
            <person name="Corrochano L.M."/>
            <person name="Engels R."/>
            <person name="Fu J."/>
            <person name="Hansberg W."/>
            <person name="Kim J.-M."/>
            <person name="Kodira C.D."/>
            <person name="Koehrsen M.J."/>
            <person name="Liu B."/>
            <person name="Miranda-Saavedra D."/>
            <person name="O'Leary S."/>
            <person name="Ortiz-Castellanos L."/>
            <person name="Poulter R."/>
            <person name="Rodriguez-Romero J."/>
            <person name="Ruiz-Herrera J."/>
            <person name="Shen Y.-Q."/>
            <person name="Zeng Q."/>
            <person name="Galagan J."/>
            <person name="Birren B.W."/>
            <person name="Cuomo C.A."/>
            <person name="Wickes B.L."/>
        </authorList>
    </citation>
    <scope>NUCLEOTIDE SEQUENCE [LARGE SCALE GENOMIC DNA]</scope>
    <source>
        <strain evidence="2">RA 99-880 / ATCC MYA-4621 / FGSC 9543 / NRRL 43880</strain>
    </source>
</reference>